<reference evidence="3 4" key="1">
    <citation type="journal article" date="2006" name="Proc. Natl. Acad. Sci. U.S.A.">
        <title>Evolution of sensory complexity recorded in a myxobacterial genome.</title>
        <authorList>
            <person name="Goldman B.S."/>
            <person name="Nierman W.C."/>
            <person name="Kaiser D."/>
            <person name="Slater S.C."/>
            <person name="Durkin A.S."/>
            <person name="Eisen J.A."/>
            <person name="Ronning C.M."/>
            <person name="Barbazuk W.B."/>
            <person name="Blanchard M."/>
            <person name="Field C."/>
            <person name="Halling C."/>
            <person name="Hinkle G."/>
            <person name="Iartchuk O."/>
            <person name="Kim H.S."/>
            <person name="Mackenzie C."/>
            <person name="Madupu R."/>
            <person name="Miller N."/>
            <person name="Shvartsbeyn A."/>
            <person name="Sullivan S.A."/>
            <person name="Vaudin M."/>
            <person name="Wiegand R."/>
            <person name="Kaplan H.B."/>
        </authorList>
    </citation>
    <scope>NUCLEOTIDE SEQUENCE [LARGE SCALE GENOMIC DNA]</scope>
    <source>
        <strain evidence="4">DK1622</strain>
    </source>
</reference>
<keyword evidence="2" id="KW-0812">Transmembrane</keyword>
<keyword evidence="2" id="KW-0472">Membrane</keyword>
<evidence type="ECO:0000256" key="1">
    <source>
        <dbReference type="SAM" id="MobiDB-lite"/>
    </source>
</evidence>
<gene>
    <name evidence="3" type="ordered locus">MXAN_0508</name>
</gene>
<dbReference type="KEGG" id="mxa:MXAN_0508"/>
<dbReference type="Proteomes" id="UP000002402">
    <property type="component" value="Chromosome"/>
</dbReference>
<keyword evidence="4" id="KW-1185">Reference proteome</keyword>
<dbReference type="HOGENOM" id="CLU_085689_0_0_7"/>
<name>Q1DEZ6_MYXXD</name>
<feature type="transmembrane region" description="Helical" evidence="2">
    <location>
        <begin position="241"/>
        <end position="269"/>
    </location>
</feature>
<sequence>MGHVPMAGLAVPSWELALGAAVHAVAHTASRLRPRHTRGPEHEHRSPRASPGLMPLLGRDVQHGGLRVRLLANPRGSCARCEGVHAMETMATALRRYFDESGFGEDGGYASDWVDFKLGPLPFPLPNTEARKRAVRFHDLHHVLTGYRTDLTGEFEISAWEIGAGCGDFHAAWVLNLSGMTGGLLTAPVRTWRAFVRGLDEQSTYGRDYEALLERNVEDLRAELGIGAGPHRAGLGAALRFAAAITAGAVVGSLMMLVLVSPITLALWWRGRRAKAQALAAAP</sequence>
<dbReference type="EnsemblBacteria" id="ABF92994">
    <property type="protein sequence ID" value="ABF92994"/>
    <property type="gene ID" value="MXAN_0508"/>
</dbReference>
<evidence type="ECO:0000313" key="4">
    <source>
        <dbReference type="Proteomes" id="UP000002402"/>
    </source>
</evidence>
<protein>
    <recommendedName>
        <fullName evidence="5">Ubiquinone biosynthesis protein</fullName>
    </recommendedName>
</protein>
<organism evidence="3 4">
    <name type="scientific">Myxococcus xanthus (strain DK1622)</name>
    <dbReference type="NCBI Taxonomy" id="246197"/>
    <lineage>
        <taxon>Bacteria</taxon>
        <taxon>Pseudomonadati</taxon>
        <taxon>Myxococcota</taxon>
        <taxon>Myxococcia</taxon>
        <taxon>Myxococcales</taxon>
        <taxon>Cystobacterineae</taxon>
        <taxon>Myxococcaceae</taxon>
        <taxon>Myxococcus</taxon>
    </lineage>
</organism>
<dbReference type="EMBL" id="CP000113">
    <property type="protein sequence ID" value="ABF92994.1"/>
    <property type="molecule type" value="Genomic_DNA"/>
</dbReference>
<evidence type="ECO:0000313" key="3">
    <source>
        <dbReference type="EMBL" id="ABF92994.1"/>
    </source>
</evidence>
<evidence type="ECO:0008006" key="5">
    <source>
        <dbReference type="Google" id="ProtNLM"/>
    </source>
</evidence>
<keyword evidence="2" id="KW-1133">Transmembrane helix</keyword>
<dbReference type="eggNOG" id="COG5031">
    <property type="taxonomic scope" value="Bacteria"/>
</dbReference>
<feature type="region of interest" description="Disordered" evidence="1">
    <location>
        <begin position="30"/>
        <end position="52"/>
    </location>
</feature>
<proteinExistence type="predicted"/>
<accession>Q1DEZ6</accession>
<evidence type="ECO:0000256" key="2">
    <source>
        <dbReference type="SAM" id="Phobius"/>
    </source>
</evidence>
<dbReference type="AlphaFoldDB" id="Q1DEZ6"/>